<evidence type="ECO:0000313" key="2">
    <source>
        <dbReference type="EMBL" id="KAG4414888.1"/>
    </source>
</evidence>
<feature type="compositionally biased region" description="Low complexity" evidence="1">
    <location>
        <begin position="61"/>
        <end position="82"/>
    </location>
</feature>
<comment type="caution">
    <text evidence="2">The sequence shown here is derived from an EMBL/GenBank/DDBJ whole genome shotgun (WGS) entry which is preliminary data.</text>
</comment>
<organism evidence="2 3">
    <name type="scientific">Cadophora malorum</name>
    <dbReference type="NCBI Taxonomy" id="108018"/>
    <lineage>
        <taxon>Eukaryota</taxon>
        <taxon>Fungi</taxon>
        <taxon>Dikarya</taxon>
        <taxon>Ascomycota</taxon>
        <taxon>Pezizomycotina</taxon>
        <taxon>Leotiomycetes</taxon>
        <taxon>Helotiales</taxon>
        <taxon>Ploettnerulaceae</taxon>
        <taxon>Cadophora</taxon>
    </lineage>
</organism>
<feature type="compositionally biased region" description="Polar residues" evidence="1">
    <location>
        <begin position="33"/>
        <end position="59"/>
    </location>
</feature>
<dbReference type="OrthoDB" id="5279705at2759"/>
<name>A0A8H7T9X0_9HELO</name>
<keyword evidence="3" id="KW-1185">Reference proteome</keyword>
<proteinExistence type="predicted"/>
<feature type="region of interest" description="Disordered" evidence="1">
    <location>
        <begin position="289"/>
        <end position="312"/>
    </location>
</feature>
<evidence type="ECO:0000256" key="1">
    <source>
        <dbReference type="SAM" id="MobiDB-lite"/>
    </source>
</evidence>
<evidence type="ECO:0000313" key="3">
    <source>
        <dbReference type="Proteomes" id="UP000664132"/>
    </source>
</evidence>
<reference evidence="2" key="1">
    <citation type="submission" date="2021-02" db="EMBL/GenBank/DDBJ databases">
        <title>Genome sequence Cadophora malorum strain M34.</title>
        <authorList>
            <person name="Stefanovic E."/>
            <person name="Vu D."/>
            <person name="Scully C."/>
            <person name="Dijksterhuis J."/>
            <person name="Roader J."/>
            <person name="Houbraken J."/>
        </authorList>
    </citation>
    <scope>NUCLEOTIDE SEQUENCE</scope>
    <source>
        <strain evidence="2">M34</strain>
    </source>
</reference>
<protein>
    <submittedName>
        <fullName evidence="2">Uncharacterized protein</fullName>
    </submittedName>
</protein>
<feature type="region of interest" description="Disordered" evidence="1">
    <location>
        <begin position="16"/>
        <end position="139"/>
    </location>
</feature>
<feature type="compositionally biased region" description="Polar residues" evidence="1">
    <location>
        <begin position="83"/>
        <end position="103"/>
    </location>
</feature>
<gene>
    <name evidence="2" type="ORF">IFR04_011964</name>
</gene>
<dbReference type="AlphaFoldDB" id="A0A8H7T9X0"/>
<sequence length="312" mass="35008">MFSMLPSHPQAYVQSNHYYTPHKPSPLSSSPLRNATPSPLSSRDANVQSARAQQQQDAIMSSPSKSSISSPPSHDFSNSSSSIFTTPPEHSTKHQTQNVSAGSLISPPPSKRESTYSKRTTKPNPLMSGRGSGDEGRETRRKLFLKRVREGSEEKRWAGRGGDEEIMRCLWVAEERRRVERQRREAMGIEVPMEEEEDDQEAQMASMDEIMAEEVAMSEEQELEAMLGSMSPEESAFNYGSANSNQMGMLFEEMDTGNRNSYAAPVDQQSIYGSDDDEYDQLFMDVIEQESGMSSQQQPPDYVQNDDMMDMS</sequence>
<accession>A0A8H7T9X0</accession>
<dbReference type="EMBL" id="JAFJYH010000244">
    <property type="protein sequence ID" value="KAG4414888.1"/>
    <property type="molecule type" value="Genomic_DNA"/>
</dbReference>
<dbReference type="Proteomes" id="UP000664132">
    <property type="component" value="Unassembled WGS sequence"/>
</dbReference>